<feature type="transmembrane region" description="Helical" evidence="1">
    <location>
        <begin position="266"/>
        <end position="291"/>
    </location>
</feature>
<sequence>MSKTIISIVVPCHNEEEMVPIFHKEIAAVSAQLPDAAFELIFVDDGSKDATLAELKRLAELDERVHYLSFSRNFGKEAALLAGLRHATGDYVAVMDADLQDPPAMLVEMVALIRTGAYDCIGTKRIDRKGEPPIRSFFARKFYQLINRISDTEIVDGARDFRLMTRQMVDAVLEMTEYNRFSKGIFSWVGFETKYLSYENQERVAGKTTWSFWSLFKYSLDGIVAFSEAPLAIAAFTGFLSFAVAILAALFLTVRTLVFGNETSGWTSLIVIILGMGGLQLLCLGILGKYLGKTFMETKRRPLYILKETDAGLPDSDRRKGQADA</sequence>
<keyword evidence="1" id="KW-0472">Membrane</keyword>
<reference evidence="4 6" key="2">
    <citation type="submission" date="2016-10" db="EMBL/GenBank/DDBJ databases">
        <authorList>
            <person name="Varghese N."/>
            <person name="Submissions S."/>
        </authorList>
    </citation>
    <scope>NUCLEOTIDE SEQUENCE [LARGE SCALE GENOMIC DNA]</scope>
    <source>
        <strain evidence="4 6">DSM 22150</strain>
    </source>
</reference>
<evidence type="ECO:0000313" key="5">
    <source>
        <dbReference type="Proteomes" id="UP000076878"/>
    </source>
</evidence>
<dbReference type="GO" id="GO:0016740">
    <property type="term" value="F:transferase activity"/>
    <property type="evidence" value="ECO:0007669"/>
    <property type="project" value="UniProtKB-KW"/>
</dbReference>
<dbReference type="AlphaFoldDB" id="A0A143YP09"/>
<gene>
    <name evidence="4" type="ORF">SAMN05216375_10676</name>
    <name evidence="3" type="ORF">TR210_1226</name>
</gene>
<reference evidence="3 5" key="1">
    <citation type="submission" date="2016-02" db="EMBL/GenBank/DDBJ databases">
        <authorList>
            <person name="Wen L."/>
            <person name="He K."/>
            <person name="Yang H."/>
        </authorList>
    </citation>
    <scope>NUCLEOTIDE SEQUENCE [LARGE SCALE GENOMIC DNA]</scope>
    <source>
        <strain evidence="3">Trichococcus_R210</strain>
    </source>
</reference>
<accession>A0A143YP09</accession>
<keyword evidence="3" id="KW-0808">Transferase</keyword>
<dbReference type="InterPro" id="IPR050256">
    <property type="entry name" value="Glycosyltransferase_2"/>
</dbReference>
<dbReference type="GO" id="GO:0005886">
    <property type="term" value="C:plasma membrane"/>
    <property type="evidence" value="ECO:0007669"/>
    <property type="project" value="TreeGrafter"/>
</dbReference>
<dbReference type="OrthoDB" id="9807778at2"/>
<dbReference type="CDD" id="cd04187">
    <property type="entry name" value="DPM1_like_bac"/>
    <property type="match status" value="1"/>
</dbReference>
<proteinExistence type="predicted"/>
<feature type="domain" description="Glycosyltransferase 2-like" evidence="2">
    <location>
        <begin position="7"/>
        <end position="171"/>
    </location>
</feature>
<dbReference type="EMBL" id="FNYT01000006">
    <property type="protein sequence ID" value="SEJ02082.1"/>
    <property type="molecule type" value="Genomic_DNA"/>
</dbReference>
<dbReference type="SUPFAM" id="SSF53448">
    <property type="entry name" value="Nucleotide-diphospho-sugar transferases"/>
    <property type="match status" value="1"/>
</dbReference>
<evidence type="ECO:0000313" key="6">
    <source>
        <dbReference type="Proteomes" id="UP000199280"/>
    </source>
</evidence>
<feature type="transmembrane region" description="Helical" evidence="1">
    <location>
        <begin position="231"/>
        <end position="254"/>
    </location>
</feature>
<dbReference type="InterPro" id="IPR029044">
    <property type="entry name" value="Nucleotide-diphossugar_trans"/>
</dbReference>
<dbReference type="STRING" id="640938.TR210_1226"/>
<dbReference type="InterPro" id="IPR001173">
    <property type="entry name" value="Glyco_trans_2-like"/>
</dbReference>
<keyword evidence="1" id="KW-0812">Transmembrane</keyword>
<dbReference type="Proteomes" id="UP000199280">
    <property type="component" value="Unassembled WGS sequence"/>
</dbReference>
<keyword evidence="1" id="KW-1133">Transmembrane helix</keyword>
<dbReference type="Proteomes" id="UP000076878">
    <property type="component" value="Unassembled WGS sequence"/>
</dbReference>
<evidence type="ECO:0000259" key="2">
    <source>
        <dbReference type="Pfam" id="PF00535"/>
    </source>
</evidence>
<evidence type="ECO:0000313" key="3">
    <source>
        <dbReference type="EMBL" id="CZQ94437.1"/>
    </source>
</evidence>
<dbReference type="Gene3D" id="3.90.550.10">
    <property type="entry name" value="Spore Coat Polysaccharide Biosynthesis Protein SpsA, Chain A"/>
    <property type="match status" value="1"/>
</dbReference>
<dbReference type="PANTHER" id="PTHR48090:SF8">
    <property type="entry name" value="GLYCOSYLTRANSFERASE CSBB-RELATED"/>
    <property type="match status" value="1"/>
</dbReference>
<protein>
    <submittedName>
        <fullName evidence="4">Glycosyltransferase involved in cell wall bisynthesis</fullName>
    </submittedName>
    <submittedName>
        <fullName evidence="3">Nucleotide-diphospho-sugar transferases</fullName>
    </submittedName>
</protein>
<keyword evidence="6" id="KW-1185">Reference proteome</keyword>
<evidence type="ECO:0000256" key="1">
    <source>
        <dbReference type="SAM" id="Phobius"/>
    </source>
</evidence>
<name>A0A143YP09_9LACT</name>
<dbReference type="PANTHER" id="PTHR48090">
    <property type="entry name" value="UNDECAPRENYL-PHOSPHATE 4-DEOXY-4-FORMAMIDO-L-ARABINOSE TRANSFERASE-RELATED"/>
    <property type="match status" value="1"/>
</dbReference>
<organism evidence="3 5">
    <name type="scientific">Trichococcus ilyis</name>
    <dbReference type="NCBI Taxonomy" id="640938"/>
    <lineage>
        <taxon>Bacteria</taxon>
        <taxon>Bacillati</taxon>
        <taxon>Bacillota</taxon>
        <taxon>Bacilli</taxon>
        <taxon>Lactobacillales</taxon>
        <taxon>Carnobacteriaceae</taxon>
        <taxon>Trichococcus</taxon>
    </lineage>
</organism>
<dbReference type="RefSeq" id="WP_068622631.1">
    <property type="nucleotide sequence ID" value="NZ_FJNB01000007.1"/>
</dbReference>
<evidence type="ECO:0000313" key="4">
    <source>
        <dbReference type="EMBL" id="SEJ02082.1"/>
    </source>
</evidence>
<dbReference type="EMBL" id="FJNB01000007">
    <property type="protein sequence ID" value="CZQ94437.1"/>
    <property type="molecule type" value="Genomic_DNA"/>
</dbReference>
<dbReference type="Pfam" id="PF00535">
    <property type="entry name" value="Glycos_transf_2"/>
    <property type="match status" value="1"/>
</dbReference>